<evidence type="ECO:0000313" key="2">
    <source>
        <dbReference type="Proteomes" id="UP000316759"/>
    </source>
</evidence>
<comment type="caution">
    <text evidence="1">The sequence shown here is derived from an EMBL/GenBank/DDBJ whole genome shotgun (WGS) entry which is preliminary data.</text>
</comment>
<organism evidence="1 2">
    <name type="scientific">Fasciola gigantica</name>
    <name type="common">Giant liver fluke</name>
    <dbReference type="NCBI Taxonomy" id="46835"/>
    <lineage>
        <taxon>Eukaryota</taxon>
        <taxon>Metazoa</taxon>
        <taxon>Spiralia</taxon>
        <taxon>Lophotrochozoa</taxon>
        <taxon>Platyhelminthes</taxon>
        <taxon>Trematoda</taxon>
        <taxon>Digenea</taxon>
        <taxon>Plagiorchiida</taxon>
        <taxon>Echinostomata</taxon>
        <taxon>Echinostomatoidea</taxon>
        <taxon>Fasciolidae</taxon>
        <taxon>Fasciola</taxon>
    </lineage>
</organism>
<keyword evidence="2" id="KW-1185">Reference proteome</keyword>
<dbReference type="Proteomes" id="UP000316759">
    <property type="component" value="Unassembled WGS sequence"/>
</dbReference>
<accession>A0A504YEP9</accession>
<dbReference type="AlphaFoldDB" id="A0A504YEP9"/>
<proteinExistence type="predicted"/>
<protein>
    <submittedName>
        <fullName evidence="1">Uncharacterized protein</fullName>
    </submittedName>
</protein>
<name>A0A504YEP9_FASGI</name>
<sequence>MITSKGLMADAIKATHRAKEKRAIRRATLGKIHMLIIHIGAGRFGISESVAEACLVNSDGLEIANKFIASKTQSAAMGIYEEDSALIYCEPADARLNGSGALF</sequence>
<reference evidence="1 2" key="1">
    <citation type="submission" date="2019-04" db="EMBL/GenBank/DDBJ databases">
        <title>Annotation for the trematode Fasciola gigantica.</title>
        <authorList>
            <person name="Choi Y.-J."/>
        </authorList>
    </citation>
    <scope>NUCLEOTIDE SEQUENCE [LARGE SCALE GENOMIC DNA]</scope>
    <source>
        <strain evidence="1">Uganda_cow_1</strain>
    </source>
</reference>
<gene>
    <name evidence="1" type="ORF">FGIG_00256</name>
</gene>
<evidence type="ECO:0000313" key="1">
    <source>
        <dbReference type="EMBL" id="TPP59603.1"/>
    </source>
</evidence>
<dbReference type="EMBL" id="SUNJ01010500">
    <property type="protein sequence ID" value="TPP59603.1"/>
    <property type="molecule type" value="Genomic_DNA"/>
</dbReference>